<evidence type="ECO:0000313" key="7">
    <source>
        <dbReference type="Proteomes" id="UP000283433"/>
    </source>
</evidence>
<feature type="transmembrane region" description="Helical" evidence="5">
    <location>
        <begin position="69"/>
        <end position="91"/>
    </location>
</feature>
<dbReference type="PANTHER" id="PTHR43701">
    <property type="entry name" value="MEMBRANE TRANSPORTER PROTEIN MJ0441-RELATED"/>
    <property type="match status" value="1"/>
</dbReference>
<organism evidence="6 7">
    <name type="scientific">Pelobium manganitolerans</name>
    <dbReference type="NCBI Taxonomy" id="1842495"/>
    <lineage>
        <taxon>Bacteria</taxon>
        <taxon>Pseudomonadati</taxon>
        <taxon>Bacteroidota</taxon>
        <taxon>Sphingobacteriia</taxon>
        <taxon>Sphingobacteriales</taxon>
        <taxon>Sphingobacteriaceae</taxon>
        <taxon>Pelobium</taxon>
    </lineage>
</organism>
<name>A0A419SBE8_9SPHI</name>
<dbReference type="PANTHER" id="PTHR43701:SF2">
    <property type="entry name" value="MEMBRANE TRANSPORTER PROTEIN YJNA-RELATED"/>
    <property type="match status" value="1"/>
</dbReference>
<dbReference type="Proteomes" id="UP000283433">
    <property type="component" value="Unassembled WGS sequence"/>
</dbReference>
<feature type="transmembrane region" description="Helical" evidence="5">
    <location>
        <begin position="6"/>
        <end position="33"/>
    </location>
</feature>
<dbReference type="Pfam" id="PF01925">
    <property type="entry name" value="TauE"/>
    <property type="match status" value="1"/>
</dbReference>
<feature type="transmembrane region" description="Helical" evidence="5">
    <location>
        <begin position="244"/>
        <end position="260"/>
    </location>
</feature>
<keyword evidence="5" id="KW-1003">Cell membrane</keyword>
<dbReference type="OrthoDB" id="8559161at2"/>
<feature type="transmembrane region" description="Helical" evidence="5">
    <location>
        <begin position="182"/>
        <end position="201"/>
    </location>
</feature>
<comment type="caution">
    <text evidence="6">The sequence shown here is derived from an EMBL/GenBank/DDBJ whole genome shotgun (WGS) entry which is preliminary data.</text>
</comment>
<keyword evidence="3 5" id="KW-1133">Transmembrane helix</keyword>
<evidence type="ECO:0000256" key="1">
    <source>
        <dbReference type="ARBA" id="ARBA00004141"/>
    </source>
</evidence>
<feature type="transmembrane region" description="Helical" evidence="5">
    <location>
        <begin position="45"/>
        <end position="63"/>
    </location>
</feature>
<evidence type="ECO:0000313" key="6">
    <source>
        <dbReference type="EMBL" id="RKD19628.1"/>
    </source>
</evidence>
<protein>
    <recommendedName>
        <fullName evidence="5">Probable membrane transporter protein</fullName>
    </recommendedName>
</protein>
<keyword evidence="7" id="KW-1185">Reference proteome</keyword>
<evidence type="ECO:0000256" key="2">
    <source>
        <dbReference type="ARBA" id="ARBA00022692"/>
    </source>
</evidence>
<sequence>MHLYLSYFFALFIGISLGLTGGGGSILTVPVLVYAAKIEPVTATAYSLFIVGFTSLAGALVYLKKGLVNLRMAFIFALPSLLTVWLIRKFLIHNLPDVLWQNSLFILGKDWFLMLFFAVVMAVAAYKMINDDAVEVSSPTTETKHLKVFLSGIGVGILSGLVGAGGGFLIVPALVFLMRLPMYKAVATSLVVIALNSLIGFTGDMLSFTGINWTFLLPFAGIATVGVFLGIYLNRFINQHKLKIGFGYFVLLMAAVVFFGEI</sequence>
<dbReference type="GO" id="GO:0005886">
    <property type="term" value="C:plasma membrane"/>
    <property type="evidence" value="ECO:0007669"/>
    <property type="project" value="UniProtKB-SubCell"/>
</dbReference>
<reference evidence="6 7" key="1">
    <citation type="submission" date="2016-07" db="EMBL/GenBank/DDBJ databases">
        <title>Genome of Pelobium manganitolerans.</title>
        <authorList>
            <person name="Wu S."/>
            <person name="Wang G."/>
        </authorList>
    </citation>
    <scope>NUCLEOTIDE SEQUENCE [LARGE SCALE GENOMIC DNA]</scope>
    <source>
        <strain evidence="6 7">YS-25</strain>
    </source>
</reference>
<comment type="subcellular location">
    <subcellularLocation>
        <location evidence="5">Cell membrane</location>
        <topology evidence="5">Multi-pass membrane protein</topology>
    </subcellularLocation>
    <subcellularLocation>
        <location evidence="1">Membrane</location>
        <topology evidence="1">Multi-pass membrane protein</topology>
    </subcellularLocation>
</comment>
<dbReference type="InterPro" id="IPR002781">
    <property type="entry name" value="TM_pro_TauE-like"/>
</dbReference>
<dbReference type="InterPro" id="IPR051598">
    <property type="entry name" value="TSUP/Inactive_protease-like"/>
</dbReference>
<dbReference type="EMBL" id="MBTA01000002">
    <property type="protein sequence ID" value="RKD19628.1"/>
    <property type="molecule type" value="Genomic_DNA"/>
</dbReference>
<dbReference type="AlphaFoldDB" id="A0A419SBE8"/>
<evidence type="ECO:0000256" key="5">
    <source>
        <dbReference type="RuleBase" id="RU363041"/>
    </source>
</evidence>
<evidence type="ECO:0000256" key="3">
    <source>
        <dbReference type="ARBA" id="ARBA00022989"/>
    </source>
</evidence>
<gene>
    <name evidence="6" type="ORF">BCY91_13670</name>
</gene>
<feature type="transmembrane region" description="Helical" evidence="5">
    <location>
        <begin position="149"/>
        <end position="175"/>
    </location>
</feature>
<comment type="similarity">
    <text evidence="5">Belongs to the 4-toluene sulfonate uptake permease (TSUP) (TC 2.A.102) family.</text>
</comment>
<accession>A0A419SBE8</accession>
<dbReference type="RefSeq" id="WP_120180565.1">
    <property type="nucleotide sequence ID" value="NZ_MBTA01000002.1"/>
</dbReference>
<keyword evidence="4 5" id="KW-0472">Membrane</keyword>
<feature type="transmembrane region" description="Helical" evidence="5">
    <location>
        <begin position="111"/>
        <end position="129"/>
    </location>
</feature>
<evidence type="ECO:0000256" key="4">
    <source>
        <dbReference type="ARBA" id="ARBA00023136"/>
    </source>
</evidence>
<keyword evidence="2 5" id="KW-0812">Transmembrane</keyword>
<feature type="transmembrane region" description="Helical" evidence="5">
    <location>
        <begin position="213"/>
        <end position="232"/>
    </location>
</feature>
<proteinExistence type="inferred from homology"/>